<sequence length="556" mass="60283">MSTYPCTKIFHGEHKTIVISGPHIRVFDTKSGEILSSTVDLKSDERDSVVKSGPVRCAAVDVGYTHLATSGEDKKLKVWTVDGLKLLSERELPKKPTQIAFTRDVQMLVVSDKFGDVFSYPVTPSSLPEPKSEDKNDALASHENPSGGNLILGHTSLLTSFELSHDEKYIITADRDEHIRVSWYPQGYNIESYCMGHKKFVSAIHSPSFAPHILISGGGEPDLKVWDWHAGKRIHDIPVLDVVLSSIEVLPKKRKWGDNGDDDDGGEGEGGSKKPHGRKGRRKNKSRASVDEDAADGEEQDEGATIVDDASGTATPLARAESEEQAGSAEPSASPQPTLVVQKIDSAEVQGQPVVLFSAVGATSLFWLNFPSSSALGAPAVHAHDFGRPVLDFVRVFGTSDRFLVCVDADWRLESEPASPAESPSVLLRVVQLSSDAIVDLESPLVTSINANRIPATQADLATLDLYAHLTSMPKNTDARYNPMRRDGDAPAPDARTQRMLSSAKAAGKMKTRMKLLENAKMGEAERGSGEREVKRARSDVEGGDGEEVNEAMDQS</sequence>
<name>A0ACB8RRJ6_9AGAM</name>
<organism evidence="1 2">
    <name type="scientific">Auriscalpium vulgare</name>
    <dbReference type="NCBI Taxonomy" id="40419"/>
    <lineage>
        <taxon>Eukaryota</taxon>
        <taxon>Fungi</taxon>
        <taxon>Dikarya</taxon>
        <taxon>Basidiomycota</taxon>
        <taxon>Agaricomycotina</taxon>
        <taxon>Agaricomycetes</taxon>
        <taxon>Russulales</taxon>
        <taxon>Auriscalpiaceae</taxon>
        <taxon>Auriscalpium</taxon>
    </lineage>
</organism>
<reference evidence="1" key="1">
    <citation type="submission" date="2021-02" db="EMBL/GenBank/DDBJ databases">
        <authorList>
            <consortium name="DOE Joint Genome Institute"/>
            <person name="Ahrendt S."/>
            <person name="Looney B.P."/>
            <person name="Miyauchi S."/>
            <person name="Morin E."/>
            <person name="Drula E."/>
            <person name="Courty P.E."/>
            <person name="Chicoki N."/>
            <person name="Fauchery L."/>
            <person name="Kohler A."/>
            <person name="Kuo A."/>
            <person name="Labutti K."/>
            <person name="Pangilinan J."/>
            <person name="Lipzen A."/>
            <person name="Riley R."/>
            <person name="Andreopoulos W."/>
            <person name="He G."/>
            <person name="Johnson J."/>
            <person name="Barry K.W."/>
            <person name="Grigoriev I.V."/>
            <person name="Nagy L."/>
            <person name="Hibbett D."/>
            <person name="Henrissat B."/>
            <person name="Matheny P.B."/>
            <person name="Labbe J."/>
            <person name="Martin F."/>
        </authorList>
    </citation>
    <scope>NUCLEOTIDE SEQUENCE</scope>
    <source>
        <strain evidence="1">FP105234-sp</strain>
    </source>
</reference>
<gene>
    <name evidence="1" type="ORF">FA95DRAFT_1560055</name>
</gene>
<comment type="caution">
    <text evidence="1">The sequence shown here is derived from an EMBL/GenBank/DDBJ whole genome shotgun (WGS) entry which is preliminary data.</text>
</comment>
<reference evidence="1" key="2">
    <citation type="journal article" date="2022" name="New Phytol.">
        <title>Evolutionary transition to the ectomycorrhizal habit in the genomes of a hyperdiverse lineage of mushroom-forming fungi.</title>
        <authorList>
            <person name="Looney B."/>
            <person name="Miyauchi S."/>
            <person name="Morin E."/>
            <person name="Drula E."/>
            <person name="Courty P.E."/>
            <person name="Kohler A."/>
            <person name="Kuo A."/>
            <person name="LaButti K."/>
            <person name="Pangilinan J."/>
            <person name="Lipzen A."/>
            <person name="Riley R."/>
            <person name="Andreopoulos W."/>
            <person name="He G."/>
            <person name="Johnson J."/>
            <person name="Nolan M."/>
            <person name="Tritt A."/>
            <person name="Barry K.W."/>
            <person name="Grigoriev I.V."/>
            <person name="Nagy L.G."/>
            <person name="Hibbett D."/>
            <person name="Henrissat B."/>
            <person name="Matheny P.B."/>
            <person name="Labbe J."/>
            <person name="Martin F.M."/>
        </authorList>
    </citation>
    <scope>NUCLEOTIDE SEQUENCE</scope>
    <source>
        <strain evidence="1">FP105234-sp</strain>
    </source>
</reference>
<evidence type="ECO:0000313" key="2">
    <source>
        <dbReference type="Proteomes" id="UP000814033"/>
    </source>
</evidence>
<protein>
    <submittedName>
        <fullName evidence="1">WD40 repeat-like protein</fullName>
    </submittedName>
</protein>
<dbReference type="Proteomes" id="UP000814033">
    <property type="component" value="Unassembled WGS sequence"/>
</dbReference>
<dbReference type="EMBL" id="MU275924">
    <property type="protein sequence ID" value="KAI0046502.1"/>
    <property type="molecule type" value="Genomic_DNA"/>
</dbReference>
<accession>A0ACB8RRJ6</accession>
<keyword evidence="2" id="KW-1185">Reference proteome</keyword>
<proteinExistence type="predicted"/>
<evidence type="ECO:0000313" key="1">
    <source>
        <dbReference type="EMBL" id="KAI0046502.1"/>
    </source>
</evidence>